<keyword evidence="2" id="KW-1185">Reference proteome</keyword>
<name>A0A7I7MUB1_9MYCO</name>
<dbReference type="AlphaFoldDB" id="A0A7I7MUB1"/>
<dbReference type="Gene3D" id="3.30.200.20">
    <property type="entry name" value="Phosphorylase Kinase, domain 1"/>
    <property type="match status" value="1"/>
</dbReference>
<evidence type="ECO:0000313" key="2">
    <source>
        <dbReference type="Proteomes" id="UP000467236"/>
    </source>
</evidence>
<organism evidence="1 2">
    <name type="scientific">Mycobacterium shinjukuense</name>
    <dbReference type="NCBI Taxonomy" id="398694"/>
    <lineage>
        <taxon>Bacteria</taxon>
        <taxon>Bacillati</taxon>
        <taxon>Actinomycetota</taxon>
        <taxon>Actinomycetes</taxon>
        <taxon>Mycobacteriales</taxon>
        <taxon>Mycobacteriaceae</taxon>
        <taxon>Mycobacterium</taxon>
    </lineage>
</organism>
<dbReference type="Gene3D" id="3.90.1200.10">
    <property type="match status" value="1"/>
</dbReference>
<proteinExistence type="predicted"/>
<dbReference type="PANTHER" id="PTHR47829">
    <property type="entry name" value="HYDROLASE, PUTATIVE (AFU_ORTHOLOGUE AFUA_1G12880)-RELATED"/>
    <property type="match status" value="1"/>
</dbReference>
<gene>
    <name evidence="1" type="primary">fadE36</name>
    <name evidence="1" type="ORF">MSHI_33730</name>
</gene>
<evidence type="ECO:0000313" key="1">
    <source>
        <dbReference type="EMBL" id="BBX75467.1"/>
    </source>
</evidence>
<sequence length="350" mass="38489">MTSADRLDGLNLAALDKYLSSLGIERNGELRGELISGGRSNLTFRVYDDATSWLVRRPPLHGLTPSAHDMAREYRVVAALQHTPVPVARTIALCADDSVLGVPFQIVEFVAGQVVRRRAQLEALGSSSVIDGCVDALIRVLVDLHGIDPNAVGLAEFGRPSGYLERQLRRWGSQWELVRLPDDHRDADVGRLHTALRETIPRQSRTSIVHGDYRIDNVILDAHDPTVIRAVVDWELSTLGDPLSDAALMCVYRDPALDLIVNAQAAWTSPLLPTADELADRYSLASGRPLGHWEFYLALAYFKLAIIAAGIDFRRRMSERAAGMEETYDTPDVVAPLIARGLAEIAKPSS</sequence>
<dbReference type="Proteomes" id="UP000467236">
    <property type="component" value="Chromosome"/>
</dbReference>
<dbReference type="CDD" id="cd05154">
    <property type="entry name" value="ACAD10_11_N-like"/>
    <property type="match status" value="1"/>
</dbReference>
<dbReference type="EMBL" id="AP022575">
    <property type="protein sequence ID" value="BBX75467.1"/>
    <property type="molecule type" value="Genomic_DNA"/>
</dbReference>
<dbReference type="InterPro" id="IPR052898">
    <property type="entry name" value="ACAD10-like"/>
</dbReference>
<reference evidence="1 2" key="1">
    <citation type="journal article" date="2019" name="Emerg. Microbes Infect.">
        <title>Comprehensive subspecies identification of 175 nontuberculous mycobacteria species based on 7547 genomic profiles.</title>
        <authorList>
            <person name="Matsumoto Y."/>
            <person name="Kinjo T."/>
            <person name="Motooka D."/>
            <person name="Nabeya D."/>
            <person name="Jung N."/>
            <person name="Uechi K."/>
            <person name="Horii T."/>
            <person name="Iida T."/>
            <person name="Fujita J."/>
            <person name="Nakamura S."/>
        </authorList>
    </citation>
    <scope>NUCLEOTIDE SEQUENCE [LARGE SCALE GENOMIC DNA]</scope>
    <source>
        <strain evidence="1 2">JCM 14233</strain>
    </source>
</reference>
<dbReference type="InterPro" id="IPR041726">
    <property type="entry name" value="ACAD10_11_N"/>
</dbReference>
<dbReference type="RefSeq" id="WP_083046729.1">
    <property type="nucleotide sequence ID" value="NZ_AP022575.1"/>
</dbReference>
<dbReference type="KEGG" id="mshj:MSHI_33730"/>
<protein>
    <submittedName>
        <fullName evidence="1">Acyl-CoA dehydrogenase</fullName>
    </submittedName>
</protein>
<dbReference type="OrthoDB" id="3806873at2"/>
<dbReference type="PANTHER" id="PTHR47829:SF1">
    <property type="entry name" value="HAD FAMILY PHOSPHATASE"/>
    <property type="match status" value="1"/>
</dbReference>
<dbReference type="InterPro" id="IPR011009">
    <property type="entry name" value="Kinase-like_dom_sf"/>
</dbReference>
<dbReference type="InterPro" id="IPR002575">
    <property type="entry name" value="Aminoglycoside_PTrfase"/>
</dbReference>
<accession>A0A7I7MUB1</accession>
<dbReference type="Pfam" id="PF01636">
    <property type="entry name" value="APH"/>
    <property type="match status" value="1"/>
</dbReference>
<dbReference type="SUPFAM" id="SSF56112">
    <property type="entry name" value="Protein kinase-like (PK-like)"/>
    <property type="match status" value="1"/>
</dbReference>